<dbReference type="Proteomes" id="UP000231203">
    <property type="component" value="Unassembled WGS sequence"/>
</dbReference>
<dbReference type="EMBL" id="PDTI01000012">
    <property type="protein sequence ID" value="PIE63245.1"/>
    <property type="molecule type" value="Genomic_DNA"/>
</dbReference>
<dbReference type="InterPro" id="IPR010352">
    <property type="entry name" value="DUF945"/>
</dbReference>
<proteinExistence type="predicted"/>
<sequence length="443" mass="49111">MKKLLIILICLAVVCAAGLPIANGILMERTIKSIVEENNNTAAKTAAGFQMKILEYDRGLFSSRVKWRIETANGFPGSQTAQLVLVDKGTHRFFGVNSQTSLEENPWYMQWVNTHLNGKDPLSIQSRFSLAGTMDTTIHMAPFFIEDKGKKVDIHALDFDVSMGKGFKTLDAKGRWEGLSQGRELVMGPAMFTSDLYQLTDTIWAGKNTFSLQQLKIDDGKSNPVDISGLSLNSDISASADKRTTLMSMNFHMDRIELGDKPLSDWAGTLKLKQVDTASFEQLMRLYSNMMTQAGQHAGKTGKNPDEFQKILKDEMARNTPELLSALKGLLKKGLGMEICGLDIDLPEGKATGSLDIKLKKDLDPSNLFTFAMQPEMIFSFFELDAQFSLPYALASGIPNLTEPLFPGMATGFFVIKNDLLSLDMHIKEEKLFLNGNQVILNP</sequence>
<dbReference type="AlphaFoldDB" id="A0A2G6MT99"/>
<name>A0A2G6MT99_9BACT</name>
<evidence type="ECO:0000313" key="2">
    <source>
        <dbReference type="Proteomes" id="UP000231203"/>
    </source>
</evidence>
<organism evidence="1 2">
    <name type="scientific">Desulfobacter postgatei</name>
    <dbReference type="NCBI Taxonomy" id="2293"/>
    <lineage>
        <taxon>Bacteria</taxon>
        <taxon>Pseudomonadati</taxon>
        <taxon>Thermodesulfobacteriota</taxon>
        <taxon>Desulfobacteria</taxon>
        <taxon>Desulfobacterales</taxon>
        <taxon>Desulfobacteraceae</taxon>
        <taxon>Desulfobacter</taxon>
    </lineage>
</organism>
<dbReference type="Pfam" id="PF06097">
    <property type="entry name" value="DUF945"/>
    <property type="match status" value="1"/>
</dbReference>
<evidence type="ECO:0008006" key="3">
    <source>
        <dbReference type="Google" id="ProtNLM"/>
    </source>
</evidence>
<accession>A0A2G6MT99</accession>
<comment type="caution">
    <text evidence="1">The sequence shown here is derived from an EMBL/GenBank/DDBJ whole genome shotgun (WGS) entry which is preliminary data.</text>
</comment>
<evidence type="ECO:0000313" key="1">
    <source>
        <dbReference type="EMBL" id="PIE63245.1"/>
    </source>
</evidence>
<protein>
    <recommendedName>
        <fullName evidence="3">DUF945 domain-containing protein</fullName>
    </recommendedName>
</protein>
<reference evidence="1 2" key="1">
    <citation type="submission" date="2017-10" db="EMBL/GenBank/DDBJ databases">
        <title>Novel microbial diversity and functional potential in the marine mammal oral microbiome.</title>
        <authorList>
            <person name="Dudek N.K."/>
            <person name="Sun C.L."/>
            <person name="Burstein D."/>
            <person name="Kantor R.S."/>
            <person name="Aliaga Goltsman D.S."/>
            <person name="Bik E.M."/>
            <person name="Thomas B.C."/>
            <person name="Banfield J.F."/>
            <person name="Relman D.A."/>
        </authorList>
    </citation>
    <scope>NUCLEOTIDE SEQUENCE [LARGE SCALE GENOMIC DNA]</scope>
    <source>
        <strain evidence="1">DOLJORAL78_47_202</strain>
    </source>
</reference>
<gene>
    <name evidence="1" type="ORF">CSA25_01270</name>
</gene>